<evidence type="ECO:0000256" key="1">
    <source>
        <dbReference type="ARBA" id="ARBA00004123"/>
    </source>
</evidence>
<dbReference type="GO" id="GO:0033314">
    <property type="term" value="P:mitotic DNA replication checkpoint signaling"/>
    <property type="evidence" value="ECO:0007669"/>
    <property type="project" value="TreeGrafter"/>
</dbReference>
<comment type="similarity">
    <text evidence="2">Belongs to the rad17/RAD24 family.</text>
</comment>
<keyword evidence="7" id="KW-0131">Cell cycle</keyword>
<dbReference type="PANTHER" id="PTHR12172:SF0">
    <property type="entry name" value="CELL CYCLE CHECKPOINT PROTEIN RAD17"/>
    <property type="match status" value="1"/>
</dbReference>
<dbReference type="InterPro" id="IPR027417">
    <property type="entry name" value="P-loop_NTPase"/>
</dbReference>
<evidence type="ECO:0000256" key="7">
    <source>
        <dbReference type="ARBA" id="ARBA00023306"/>
    </source>
</evidence>
<dbReference type="GO" id="GO:0000077">
    <property type="term" value="P:DNA damage checkpoint signaling"/>
    <property type="evidence" value="ECO:0007669"/>
    <property type="project" value="TreeGrafter"/>
</dbReference>
<accession>A0A1W0X1E5</accession>
<dbReference type="GO" id="GO:0003689">
    <property type="term" value="F:DNA clamp loader activity"/>
    <property type="evidence" value="ECO:0007669"/>
    <property type="project" value="TreeGrafter"/>
</dbReference>
<dbReference type="GO" id="GO:0006281">
    <property type="term" value="P:DNA repair"/>
    <property type="evidence" value="ECO:0007669"/>
    <property type="project" value="InterPro"/>
</dbReference>
<comment type="subcellular location">
    <subcellularLocation>
        <location evidence="1">Nucleus</location>
    </subcellularLocation>
</comment>
<dbReference type="GO" id="GO:0005634">
    <property type="term" value="C:nucleus"/>
    <property type="evidence" value="ECO:0007669"/>
    <property type="project" value="UniProtKB-SubCell"/>
</dbReference>
<dbReference type="Pfam" id="PF03215">
    <property type="entry name" value="Rad17"/>
    <property type="match status" value="1"/>
</dbReference>
<dbReference type="EMBL" id="MTYJ01000025">
    <property type="protein sequence ID" value="OQV21112.1"/>
    <property type="molecule type" value="Genomic_DNA"/>
</dbReference>
<dbReference type="AlphaFoldDB" id="A0A1W0X1E5"/>
<dbReference type="Proteomes" id="UP000192578">
    <property type="component" value="Unassembled WGS sequence"/>
</dbReference>
<keyword evidence="4" id="KW-0227">DNA damage</keyword>
<keyword evidence="6" id="KW-0539">Nucleus</keyword>
<protein>
    <submittedName>
        <fullName evidence="9">Cell cycle checkpoint protein RAD17</fullName>
    </submittedName>
</protein>
<dbReference type="InterPro" id="IPR004582">
    <property type="entry name" value="Checkpoint_prot_Rad17_Rad24"/>
</dbReference>
<evidence type="ECO:0000313" key="9">
    <source>
        <dbReference type="EMBL" id="OQV21112.1"/>
    </source>
</evidence>
<dbReference type="OrthoDB" id="10265971at2759"/>
<evidence type="ECO:0000313" key="10">
    <source>
        <dbReference type="Proteomes" id="UP000192578"/>
    </source>
</evidence>
<evidence type="ECO:0000256" key="4">
    <source>
        <dbReference type="ARBA" id="ARBA00022763"/>
    </source>
</evidence>
<evidence type="ECO:0000256" key="5">
    <source>
        <dbReference type="ARBA" id="ARBA00022840"/>
    </source>
</evidence>
<gene>
    <name evidence="9" type="ORF">BV898_04876</name>
</gene>
<proteinExistence type="inferred from homology"/>
<organism evidence="9 10">
    <name type="scientific">Hypsibius exemplaris</name>
    <name type="common">Freshwater tardigrade</name>
    <dbReference type="NCBI Taxonomy" id="2072580"/>
    <lineage>
        <taxon>Eukaryota</taxon>
        <taxon>Metazoa</taxon>
        <taxon>Ecdysozoa</taxon>
        <taxon>Tardigrada</taxon>
        <taxon>Eutardigrada</taxon>
        <taxon>Parachela</taxon>
        <taxon>Hypsibioidea</taxon>
        <taxon>Hypsibiidae</taxon>
        <taxon>Hypsibius</taxon>
    </lineage>
</organism>
<evidence type="ECO:0000256" key="3">
    <source>
        <dbReference type="ARBA" id="ARBA00022741"/>
    </source>
</evidence>
<name>A0A1W0X1E5_HYPEX</name>
<dbReference type="PANTHER" id="PTHR12172">
    <property type="entry name" value="CELL CYCLE CHECKPOINT PROTEIN RAD17"/>
    <property type="match status" value="1"/>
</dbReference>
<keyword evidence="5" id="KW-0067">ATP-binding</keyword>
<dbReference type="SUPFAM" id="SSF52540">
    <property type="entry name" value="P-loop containing nucleoside triphosphate hydrolases"/>
    <property type="match status" value="1"/>
</dbReference>
<dbReference type="GO" id="GO:0005524">
    <property type="term" value="F:ATP binding"/>
    <property type="evidence" value="ECO:0007669"/>
    <property type="project" value="UniProtKB-KW"/>
</dbReference>
<dbReference type="Gene3D" id="3.40.50.300">
    <property type="entry name" value="P-loop containing nucleotide triphosphate hydrolases"/>
    <property type="match status" value="1"/>
</dbReference>
<evidence type="ECO:0000256" key="8">
    <source>
        <dbReference type="SAM" id="MobiDB-lite"/>
    </source>
</evidence>
<comment type="caution">
    <text evidence="9">The sequence shown here is derived from an EMBL/GenBank/DDBJ whole genome shotgun (WGS) entry which is preliminary data.</text>
</comment>
<dbReference type="GO" id="GO:0003682">
    <property type="term" value="F:chromatin binding"/>
    <property type="evidence" value="ECO:0007669"/>
    <property type="project" value="TreeGrafter"/>
</dbReference>
<reference evidence="10" key="1">
    <citation type="submission" date="2017-01" db="EMBL/GenBank/DDBJ databases">
        <title>Comparative genomics of anhydrobiosis in the tardigrade Hypsibius dujardini.</title>
        <authorList>
            <person name="Yoshida Y."/>
            <person name="Koutsovoulos G."/>
            <person name="Laetsch D."/>
            <person name="Stevens L."/>
            <person name="Kumar S."/>
            <person name="Horikawa D."/>
            <person name="Ishino K."/>
            <person name="Komine S."/>
            <person name="Tomita M."/>
            <person name="Blaxter M."/>
            <person name="Arakawa K."/>
        </authorList>
    </citation>
    <scope>NUCLEOTIDE SEQUENCE [LARGE SCALE GENOMIC DNA]</scope>
    <source>
        <strain evidence="10">Z151</strain>
    </source>
</reference>
<feature type="region of interest" description="Disordered" evidence="8">
    <location>
        <begin position="20"/>
        <end position="49"/>
    </location>
</feature>
<keyword evidence="3" id="KW-0547">Nucleotide-binding</keyword>
<sequence>MTQAPMTWFASDFGKSLDQVGASDEYSASTPSASDVRGKRKPGKAEVSREDLGAEDECVFVGAGIKGKRTCTTSSIGKRLKVGNGKSGMSALEEYQAKQTAQTRGKSRDMWIDRYGPKTKADLAINAKKLNELEAWLKGLQSGTSRRIMVVTGPSGAGKSTAVRVLSCDLGITVTDLENPDGGTFDPNGDNSSWESNTSLLEHHLCASKYGPACWEGSAKPSISSRRPSSVTLIEEIPALCLKDPKNLHSLLRRFCSPGKTGIVFIITENNASNSRLWTLFPPQIIADFNITLLKFNPITTTALRKHFMAVANKELSRTTAPTMAEIDELIAICRGDIRAGMTALEFSVESRNLPSKRGGPTAKSGTLGFRNGDPDKSIILFRAIGRVFYVKRNVDEPPNCLGLPDHLLQEARRPLTYTPETIIEKCCTTEENYVAFVHENYPNFIIDMDFVQRAAECFSLTDIILSEWTNDEARDQRVRDLAGSVAVRGLLHLQRAESAVKFHAIVKPAATEVRKKIDERRVQGKALAADRMSAFVNTTTLFSDLLPYWGRILSLRGVHGSFLQDISTFNISRSQYRRETLLEDEWYESSSNLTAPGEAVSPVTPPSPTVPISDLDLQFADICTDDWDDGDFDQPGPSNTSTNIYDTSHIQIEEMDDDY</sequence>
<evidence type="ECO:0000256" key="6">
    <source>
        <dbReference type="ARBA" id="ARBA00023242"/>
    </source>
</evidence>
<evidence type="ECO:0000256" key="2">
    <source>
        <dbReference type="ARBA" id="ARBA00006168"/>
    </source>
</evidence>
<keyword evidence="10" id="KW-1185">Reference proteome</keyword>